<dbReference type="SUPFAM" id="SSF54768">
    <property type="entry name" value="dsRNA-binding domain-like"/>
    <property type="match status" value="1"/>
</dbReference>
<evidence type="ECO:0000256" key="4">
    <source>
        <dbReference type="ARBA" id="ARBA00022884"/>
    </source>
</evidence>
<organism evidence="6 7">
    <name type="scientific">Bombardia bombarda</name>
    <dbReference type="NCBI Taxonomy" id="252184"/>
    <lineage>
        <taxon>Eukaryota</taxon>
        <taxon>Fungi</taxon>
        <taxon>Dikarya</taxon>
        <taxon>Ascomycota</taxon>
        <taxon>Pezizomycotina</taxon>
        <taxon>Sordariomycetes</taxon>
        <taxon>Sordariomycetidae</taxon>
        <taxon>Sordariales</taxon>
        <taxon>Lasiosphaeriaceae</taxon>
        <taxon>Bombardia</taxon>
    </lineage>
</organism>
<dbReference type="AlphaFoldDB" id="A0AA39XIA8"/>
<keyword evidence="4" id="KW-0694">RNA-binding</keyword>
<dbReference type="Gene3D" id="3.30.160.20">
    <property type="match status" value="1"/>
</dbReference>
<reference evidence="6" key="1">
    <citation type="submission" date="2023-06" db="EMBL/GenBank/DDBJ databases">
        <title>Genome-scale phylogeny and comparative genomics of the fungal order Sordariales.</title>
        <authorList>
            <consortium name="Lawrence Berkeley National Laboratory"/>
            <person name="Hensen N."/>
            <person name="Bonometti L."/>
            <person name="Westerberg I."/>
            <person name="Brannstrom I.O."/>
            <person name="Guillou S."/>
            <person name="Cros-Aarteil S."/>
            <person name="Calhoun S."/>
            <person name="Haridas S."/>
            <person name="Kuo A."/>
            <person name="Mondo S."/>
            <person name="Pangilinan J."/>
            <person name="Riley R."/>
            <person name="LaButti K."/>
            <person name="Andreopoulos B."/>
            <person name="Lipzen A."/>
            <person name="Chen C."/>
            <person name="Yanf M."/>
            <person name="Daum C."/>
            <person name="Ng V."/>
            <person name="Clum A."/>
            <person name="Steindorff A."/>
            <person name="Ohm R."/>
            <person name="Martin F."/>
            <person name="Silar P."/>
            <person name="Natvig D."/>
            <person name="Lalanne C."/>
            <person name="Gautier V."/>
            <person name="Ament-velasquez S.L."/>
            <person name="Kruys A."/>
            <person name="Hutchinson M.I."/>
            <person name="Powell A.J."/>
            <person name="Barry K."/>
            <person name="Miller A.N."/>
            <person name="Grigoriev I.V."/>
            <person name="Debuchy R."/>
            <person name="Gladieux P."/>
            <person name="Thoren M.H."/>
            <person name="Johannesson H."/>
        </authorList>
    </citation>
    <scope>NUCLEOTIDE SEQUENCE</scope>
    <source>
        <strain evidence="6">SMH3391-2</strain>
    </source>
</reference>
<evidence type="ECO:0000256" key="3">
    <source>
        <dbReference type="ARBA" id="ARBA00022801"/>
    </source>
</evidence>
<dbReference type="InterPro" id="IPR000999">
    <property type="entry name" value="RNase_III_dom"/>
</dbReference>
<dbReference type="GO" id="GO:0006364">
    <property type="term" value="P:rRNA processing"/>
    <property type="evidence" value="ECO:0007669"/>
    <property type="project" value="TreeGrafter"/>
</dbReference>
<dbReference type="GO" id="GO:0006369">
    <property type="term" value="P:termination of RNA polymerase II transcription"/>
    <property type="evidence" value="ECO:0007669"/>
    <property type="project" value="TreeGrafter"/>
</dbReference>
<dbReference type="GO" id="GO:0003723">
    <property type="term" value="F:RNA binding"/>
    <property type="evidence" value="ECO:0007669"/>
    <property type="project" value="UniProtKB-KW"/>
</dbReference>
<dbReference type="Gene3D" id="1.10.1520.10">
    <property type="entry name" value="Ribonuclease III domain"/>
    <property type="match status" value="1"/>
</dbReference>
<dbReference type="SUPFAM" id="SSF69065">
    <property type="entry name" value="RNase III domain-like"/>
    <property type="match status" value="1"/>
</dbReference>
<dbReference type="CDD" id="cd00593">
    <property type="entry name" value="RIBOc"/>
    <property type="match status" value="1"/>
</dbReference>
<dbReference type="Pfam" id="PF00035">
    <property type="entry name" value="dsrm"/>
    <property type="match status" value="1"/>
</dbReference>
<dbReference type="SMART" id="SM00535">
    <property type="entry name" value="RIBOc"/>
    <property type="match status" value="1"/>
</dbReference>
<keyword evidence="3" id="KW-0378">Hydrolase</keyword>
<protein>
    <submittedName>
        <fullName evidence="6">Ribonuclease III domain-containing protein</fullName>
    </submittedName>
</protein>
<proteinExistence type="predicted"/>
<evidence type="ECO:0000256" key="1">
    <source>
        <dbReference type="ARBA" id="ARBA00022722"/>
    </source>
</evidence>
<comment type="caution">
    <text evidence="6">The sequence shown here is derived from an EMBL/GenBank/DDBJ whole genome shotgun (WGS) entry which is preliminary data.</text>
</comment>
<keyword evidence="1" id="KW-0540">Nuclease</keyword>
<dbReference type="PANTHER" id="PTHR11207:SF0">
    <property type="entry name" value="RIBONUCLEASE 3"/>
    <property type="match status" value="1"/>
</dbReference>
<dbReference type="EMBL" id="JAULSR010000001">
    <property type="protein sequence ID" value="KAK0634529.1"/>
    <property type="molecule type" value="Genomic_DNA"/>
</dbReference>
<dbReference type="Proteomes" id="UP001174934">
    <property type="component" value="Unassembled WGS sequence"/>
</dbReference>
<evidence type="ECO:0000313" key="7">
    <source>
        <dbReference type="Proteomes" id="UP001174934"/>
    </source>
</evidence>
<dbReference type="GO" id="GO:0004525">
    <property type="term" value="F:ribonuclease III activity"/>
    <property type="evidence" value="ECO:0007669"/>
    <property type="project" value="InterPro"/>
</dbReference>
<evidence type="ECO:0000313" key="6">
    <source>
        <dbReference type="EMBL" id="KAK0634529.1"/>
    </source>
</evidence>
<evidence type="ECO:0000259" key="5">
    <source>
        <dbReference type="PROSITE" id="PS50142"/>
    </source>
</evidence>
<dbReference type="PANTHER" id="PTHR11207">
    <property type="entry name" value="RIBONUCLEASE III"/>
    <property type="match status" value="1"/>
</dbReference>
<dbReference type="GO" id="GO:0034475">
    <property type="term" value="P:U4 snRNA 3'-end processing"/>
    <property type="evidence" value="ECO:0007669"/>
    <property type="project" value="TreeGrafter"/>
</dbReference>
<gene>
    <name evidence="6" type="ORF">B0T17DRAFT_586315</name>
</gene>
<dbReference type="PROSITE" id="PS50142">
    <property type="entry name" value="RNASE_3_2"/>
    <property type="match status" value="1"/>
</dbReference>
<evidence type="ECO:0000256" key="2">
    <source>
        <dbReference type="ARBA" id="ARBA00022759"/>
    </source>
</evidence>
<feature type="domain" description="RNase III" evidence="5">
    <location>
        <begin position="23"/>
        <end position="159"/>
    </location>
</feature>
<dbReference type="Pfam" id="PF00636">
    <property type="entry name" value="Ribonuclease_3"/>
    <property type="match status" value="1"/>
</dbReference>
<sequence length="303" mass="33374">MAKRSLKPSLQIPSQVAVTKWTVADLEKQYPPLPTVLNPALEIAALTHSGKAQGVGALSYERLEWIGDIYLELIASSFIYQTFPHLAPGKCSQYREMLVRNATLSEFSVHYGLDKRANFPDEFGLGGRPGGTTAGHKQRLKVLGDIFEAYSGAIILSDPQNGIQRCSEWLKVLWGKTLEQHIRAEDGQVRQTNQAISPKTQLEVTIGVPGVKLEYRDMPSNGKKERDTNLPLFTVGCYLTGWGETDKQLGWGHALSKKEAGQRAAQMALENKALIKKYAEKRKSFLAARAAHAAQAERGAEGS</sequence>
<dbReference type="GO" id="GO:0005654">
    <property type="term" value="C:nucleoplasm"/>
    <property type="evidence" value="ECO:0007669"/>
    <property type="project" value="TreeGrafter"/>
</dbReference>
<keyword evidence="7" id="KW-1185">Reference proteome</keyword>
<accession>A0AA39XIA8</accession>
<dbReference type="InterPro" id="IPR014720">
    <property type="entry name" value="dsRBD_dom"/>
</dbReference>
<name>A0AA39XIA8_9PEZI</name>
<keyword evidence="2" id="KW-0255">Endonuclease</keyword>
<dbReference type="InterPro" id="IPR036389">
    <property type="entry name" value="RNase_III_sf"/>
</dbReference>